<evidence type="ECO:0000313" key="7">
    <source>
        <dbReference type="EMBL" id="MBD1549270.1"/>
    </source>
</evidence>
<keyword evidence="3 4" id="KW-0408">Iron</keyword>
<feature type="domain" description="Cytochrome c" evidence="6">
    <location>
        <begin position="28"/>
        <end position="139"/>
    </location>
</feature>
<proteinExistence type="predicted"/>
<dbReference type="PANTHER" id="PTHR35008:SF4">
    <property type="entry name" value="BLL4482 PROTEIN"/>
    <property type="match status" value="1"/>
</dbReference>
<comment type="caution">
    <text evidence="7">The sequence shown here is derived from an EMBL/GenBank/DDBJ whole genome shotgun (WGS) entry which is preliminary data.</text>
</comment>
<evidence type="ECO:0000256" key="4">
    <source>
        <dbReference type="PROSITE-ProRule" id="PRU00433"/>
    </source>
</evidence>
<reference evidence="7" key="1">
    <citation type="submission" date="2020-05" db="EMBL/GenBank/DDBJ databases">
        <title>Identification of trans-AT polyketide cluster in two marine bacteria, producers of a novel glutaramide-containing polyketide sesbanimide D and analogs.</title>
        <authorList>
            <person name="Kacar D."/>
            <person name="Rodriguez P."/>
            <person name="Canedo L."/>
            <person name="Gonzalez E."/>
            <person name="Galan B."/>
            <person name="De La Calle F."/>
            <person name="Garcia J.L."/>
        </authorList>
    </citation>
    <scope>NUCLEOTIDE SEQUENCE</scope>
    <source>
        <strain evidence="7">PHM038</strain>
    </source>
</reference>
<organism evidence="7 8">
    <name type="scientific">Roseibium aggregatum</name>
    <dbReference type="NCBI Taxonomy" id="187304"/>
    <lineage>
        <taxon>Bacteria</taxon>
        <taxon>Pseudomonadati</taxon>
        <taxon>Pseudomonadota</taxon>
        <taxon>Alphaproteobacteria</taxon>
        <taxon>Hyphomicrobiales</taxon>
        <taxon>Stappiaceae</taxon>
        <taxon>Roseibium</taxon>
    </lineage>
</organism>
<keyword evidence="2 4" id="KW-0479">Metal-binding</keyword>
<evidence type="ECO:0000313" key="8">
    <source>
        <dbReference type="Proteomes" id="UP000598467"/>
    </source>
</evidence>
<dbReference type="SUPFAM" id="SSF46626">
    <property type="entry name" value="Cytochrome c"/>
    <property type="match status" value="1"/>
</dbReference>
<evidence type="ECO:0000259" key="6">
    <source>
        <dbReference type="PROSITE" id="PS51007"/>
    </source>
</evidence>
<dbReference type="InterPro" id="IPR036909">
    <property type="entry name" value="Cyt_c-like_dom_sf"/>
</dbReference>
<evidence type="ECO:0000256" key="5">
    <source>
        <dbReference type="SAM" id="SignalP"/>
    </source>
</evidence>
<dbReference type="Proteomes" id="UP000598467">
    <property type="component" value="Unassembled WGS sequence"/>
</dbReference>
<dbReference type="EMBL" id="JABFCZ010000033">
    <property type="protein sequence ID" value="MBD1549270.1"/>
    <property type="molecule type" value="Genomic_DNA"/>
</dbReference>
<dbReference type="GO" id="GO:0009055">
    <property type="term" value="F:electron transfer activity"/>
    <property type="evidence" value="ECO:0007669"/>
    <property type="project" value="InterPro"/>
</dbReference>
<protein>
    <submittedName>
        <fullName evidence="7">Cytochrome c</fullName>
    </submittedName>
</protein>
<dbReference type="AlphaFoldDB" id="A0A926P397"/>
<dbReference type="Pfam" id="PF00034">
    <property type="entry name" value="Cytochrom_C"/>
    <property type="match status" value="1"/>
</dbReference>
<dbReference type="PROSITE" id="PS51007">
    <property type="entry name" value="CYTC"/>
    <property type="match status" value="1"/>
</dbReference>
<keyword evidence="1 4" id="KW-0349">Heme</keyword>
<dbReference type="InterPro" id="IPR009056">
    <property type="entry name" value="Cyt_c-like_dom"/>
</dbReference>
<dbReference type="GO" id="GO:0046872">
    <property type="term" value="F:metal ion binding"/>
    <property type="evidence" value="ECO:0007669"/>
    <property type="project" value="UniProtKB-KW"/>
</dbReference>
<dbReference type="Gene3D" id="1.10.760.10">
    <property type="entry name" value="Cytochrome c-like domain"/>
    <property type="match status" value="1"/>
</dbReference>
<feature type="chain" id="PRO_5036928783" evidence="5">
    <location>
        <begin position="24"/>
        <end position="166"/>
    </location>
</feature>
<feature type="signal peptide" evidence="5">
    <location>
        <begin position="1"/>
        <end position="23"/>
    </location>
</feature>
<dbReference type="GO" id="GO:0020037">
    <property type="term" value="F:heme binding"/>
    <property type="evidence" value="ECO:0007669"/>
    <property type="project" value="InterPro"/>
</dbReference>
<name>A0A926P397_9HYPH</name>
<dbReference type="RefSeq" id="WP_190293958.1">
    <property type="nucleotide sequence ID" value="NZ_JABFCZ010000033.1"/>
</dbReference>
<evidence type="ECO:0000256" key="2">
    <source>
        <dbReference type="ARBA" id="ARBA00022723"/>
    </source>
</evidence>
<sequence length="166" mass="17290">MLKPTLFALTSIAALATADMAVAKENEAEISRGAYLATVMDCGGCHVPRGADGAPIEGAGLSGGSIGFEIPGLGIFWPANLTPDDTGLKGWTKKQIVDAVRTGVRPDGRMLSPAMPWPAYAALTDEDAETLATFLQAMPAARTTAFPPAKDGEDAQGPFFRVTLPQ</sequence>
<accession>A0A926P397</accession>
<evidence type="ECO:0000256" key="1">
    <source>
        <dbReference type="ARBA" id="ARBA00022617"/>
    </source>
</evidence>
<evidence type="ECO:0000256" key="3">
    <source>
        <dbReference type="ARBA" id="ARBA00023004"/>
    </source>
</evidence>
<gene>
    <name evidence="7" type="ORF">HK439_23660</name>
</gene>
<dbReference type="InterPro" id="IPR051459">
    <property type="entry name" value="Cytochrome_c-type_DH"/>
</dbReference>
<dbReference type="PANTHER" id="PTHR35008">
    <property type="entry name" value="BLL4482 PROTEIN-RELATED"/>
    <property type="match status" value="1"/>
</dbReference>
<keyword evidence="5" id="KW-0732">Signal</keyword>